<dbReference type="EMBL" id="MH046811">
    <property type="protein sequence ID" value="UFX99712.1"/>
    <property type="molecule type" value="Genomic_DNA"/>
</dbReference>
<proteinExistence type="predicted"/>
<protein>
    <submittedName>
        <fullName evidence="1">Uncharacterized protein</fullName>
    </submittedName>
</protein>
<name>A0A8K1T280_9VIRU</name>
<reference evidence="1" key="1">
    <citation type="submission" date="2018-03" db="EMBL/GenBank/DDBJ databases">
        <title>Draft genome sequences of Megaviruse, new member of the family Mimiviridae isolated from water in Shanghai, China.</title>
        <authorList>
            <person name="Xia Y."/>
        </authorList>
    </citation>
    <scope>NUCLEOTIDE SEQUENCE</scope>
    <source>
        <strain evidence="1">SH</strain>
    </source>
</reference>
<gene>
    <name evidence="1" type="ORF">Mb0021</name>
</gene>
<evidence type="ECO:0000313" key="1">
    <source>
        <dbReference type="EMBL" id="UFX99712.1"/>
    </source>
</evidence>
<accession>A0A8K1T280</accession>
<organism evidence="1">
    <name type="scientific">Megavirus baoshan</name>
    <dbReference type="NCBI Taxonomy" id="2496520"/>
    <lineage>
        <taxon>Viruses</taxon>
        <taxon>Varidnaviria</taxon>
        <taxon>Bamfordvirae</taxon>
        <taxon>Nucleocytoviricota</taxon>
        <taxon>Megaviricetes</taxon>
        <taxon>Imitervirales</taxon>
        <taxon>Mimiviridae</taxon>
        <taxon>Megamimivirinae</taxon>
        <taxon>Megavirus</taxon>
        <taxon>Megavirus baoshanense</taxon>
    </lineage>
</organism>
<sequence length="175" mass="19688">MNSYNMNSTGCSNVIAKLFSGAQLDEETLGLIQSTIESQINSDLDGKVLNSISKFLTKVPEETFKLFESSAIATDSKESVQCVRFPTLISELTDGGRLSVSNKIKLGNYVKAWYFDSHTITDKRNTKVLVDTKSMKNGRVVKEKIAVLKYTRHDLIYLIVLIWKFITTMEAEIAY</sequence>